<dbReference type="Proteomes" id="UP000674318">
    <property type="component" value="Chromosome 10"/>
</dbReference>
<evidence type="ECO:0000313" key="2">
    <source>
        <dbReference type="EMBL" id="KAG5510338.1"/>
    </source>
</evidence>
<evidence type="ECO:0000256" key="1">
    <source>
        <dbReference type="SAM" id="MobiDB-lite"/>
    </source>
</evidence>
<gene>
    <name evidence="2" type="ORF">JKF63_07667</name>
</gene>
<dbReference type="AlphaFoldDB" id="A0A836LJ28"/>
<keyword evidence="3" id="KW-1185">Reference proteome</keyword>
<name>A0A836LJ28_9TRYP</name>
<accession>A0A836LJ28</accession>
<feature type="compositionally biased region" description="Low complexity" evidence="1">
    <location>
        <begin position="155"/>
        <end position="170"/>
    </location>
</feature>
<dbReference type="EMBL" id="JAFJZO010000010">
    <property type="protein sequence ID" value="KAG5510338.1"/>
    <property type="molecule type" value="Genomic_DNA"/>
</dbReference>
<feature type="region of interest" description="Disordered" evidence="1">
    <location>
        <begin position="110"/>
        <end position="171"/>
    </location>
</feature>
<dbReference type="Gene3D" id="3.30.70.141">
    <property type="entry name" value="Nucleoside diphosphate kinase-like domain"/>
    <property type="match status" value="1"/>
</dbReference>
<reference evidence="2 3" key="1">
    <citation type="submission" date="2021-02" db="EMBL/GenBank/DDBJ databases">
        <title>Porcisia hertigi Genome sequencing and assembly.</title>
        <authorList>
            <person name="Almutairi H."/>
            <person name="Gatherer D."/>
        </authorList>
    </citation>
    <scope>NUCLEOTIDE SEQUENCE [LARGE SCALE GENOMIC DNA]</scope>
    <source>
        <strain evidence="2 3">C119</strain>
    </source>
</reference>
<dbReference type="OrthoDB" id="2162449at2759"/>
<protein>
    <submittedName>
        <fullName evidence="2">Uncharacterized protein</fullName>
    </submittedName>
</protein>
<dbReference type="KEGG" id="phet:94293675"/>
<dbReference type="InterPro" id="IPR036850">
    <property type="entry name" value="NDK-like_dom_sf"/>
</dbReference>
<dbReference type="GeneID" id="94293675"/>
<sequence length="392" mass="41122">MPECSAAHASIVRELRDDGVDIVERRFTLTLDQALVIVQQYACLQRRPVEPRLSASSSGEGEAVTMPLLSSVKSDPRYCRWRQPQPLQTQVSSQAESGQLLANIMRLAQGHRAPQPPNPSTPPALGKRARQDRGETPSLSHFAAPPLGGKEGDSSRVPSGPGSSSHSIGPATVGVATTSIHITRAVTSSIHHCRPVALSPSSVGLSQSCSPGEDDNMLTVDPWVRKQVESLLQGGTVLVLLLRAVNAVERLVRLAGPENPLEAQRVAPGSWSARYGVDEMRMGVYTPSSLADASVAVQAVFGNEYTYKTANKNNKLRPAVHPSNGAAGKSLATGDPPAAPLSFAQILPALRAGVPAVQRLSYYTGVQGGSTGPDCGNALHTLNHGGGAGGLS</sequence>
<proteinExistence type="predicted"/>
<comment type="caution">
    <text evidence="2">The sequence shown here is derived from an EMBL/GenBank/DDBJ whole genome shotgun (WGS) entry which is preliminary data.</text>
</comment>
<organism evidence="2 3">
    <name type="scientific">Porcisia hertigi</name>
    <dbReference type="NCBI Taxonomy" id="2761500"/>
    <lineage>
        <taxon>Eukaryota</taxon>
        <taxon>Discoba</taxon>
        <taxon>Euglenozoa</taxon>
        <taxon>Kinetoplastea</taxon>
        <taxon>Metakinetoplastina</taxon>
        <taxon>Trypanosomatida</taxon>
        <taxon>Trypanosomatidae</taxon>
        <taxon>Leishmaniinae</taxon>
        <taxon>Porcisia</taxon>
    </lineage>
</organism>
<dbReference type="SUPFAM" id="SSF54919">
    <property type="entry name" value="Nucleoside diphosphate kinase, NDK"/>
    <property type="match status" value="1"/>
</dbReference>
<dbReference type="RefSeq" id="XP_067759079.1">
    <property type="nucleotide sequence ID" value="XM_067903598.1"/>
</dbReference>
<evidence type="ECO:0000313" key="3">
    <source>
        <dbReference type="Proteomes" id="UP000674318"/>
    </source>
</evidence>